<keyword evidence="4" id="KW-1185">Reference proteome</keyword>
<feature type="signal peptide" evidence="1">
    <location>
        <begin position="1"/>
        <end position="19"/>
    </location>
</feature>
<dbReference type="Proteomes" id="UP001595710">
    <property type="component" value="Unassembled WGS sequence"/>
</dbReference>
<feature type="domain" description="Porin" evidence="2">
    <location>
        <begin position="8"/>
        <end position="251"/>
    </location>
</feature>
<dbReference type="InterPro" id="IPR033900">
    <property type="entry name" value="Gram_neg_porin_domain"/>
</dbReference>
<feature type="chain" id="PRO_5045180304" evidence="1">
    <location>
        <begin position="20"/>
        <end position="323"/>
    </location>
</feature>
<reference evidence="4" key="1">
    <citation type="journal article" date="2019" name="Int. J. Syst. Evol. Microbiol.">
        <title>The Global Catalogue of Microorganisms (GCM) 10K type strain sequencing project: providing services to taxonomists for standard genome sequencing and annotation.</title>
        <authorList>
            <consortium name="The Broad Institute Genomics Platform"/>
            <consortium name="The Broad Institute Genome Sequencing Center for Infectious Disease"/>
            <person name="Wu L."/>
            <person name="Ma J."/>
        </authorList>
    </citation>
    <scope>NUCLEOTIDE SEQUENCE [LARGE SCALE GENOMIC DNA]</scope>
    <source>
        <strain evidence="4">CECT 8288</strain>
    </source>
</reference>
<evidence type="ECO:0000256" key="1">
    <source>
        <dbReference type="SAM" id="SignalP"/>
    </source>
</evidence>
<evidence type="ECO:0000313" key="4">
    <source>
        <dbReference type="Proteomes" id="UP001595710"/>
    </source>
</evidence>
<comment type="caution">
    <text evidence="3">The sequence shown here is derived from an EMBL/GenBank/DDBJ whole genome shotgun (WGS) entry which is preliminary data.</text>
</comment>
<keyword evidence="1" id="KW-0732">Signal</keyword>
<dbReference type="InterPro" id="IPR023614">
    <property type="entry name" value="Porin_dom_sf"/>
</dbReference>
<dbReference type="SUPFAM" id="SSF56935">
    <property type="entry name" value="Porins"/>
    <property type="match status" value="1"/>
</dbReference>
<evidence type="ECO:0000313" key="3">
    <source>
        <dbReference type="EMBL" id="MFC3702676.1"/>
    </source>
</evidence>
<sequence length="323" mass="34780">MNKVTVSILMLATAAGAHAKTSIYGEANARLQFENIDGGSSLSIDGSLSEFGYKGEQTLSEQETAFFDIGLGVNALGDSLGVSNGIISYPGLKVGQIGLRGDFGEISAFYDHSPVSKINHYFKLMKNDPDSIRYLLSDNGGLSPTGIYKVDGLSYQSPLIENNITINAALVPAEDPDGTTGISFAGRYDQGDIDVSVGFEVNVEQDSSQLFKVAGEYQTGKLKLGGQVQMSSSSDTDYSSRNFAGFVKLPLKFSQLETNNRIMAGFTTLTNPADDTVDQFYISGLQEIPWTSKVSTYSFVEVLMYNDLEDTRTVIGSGLKIGF</sequence>
<dbReference type="Gene3D" id="2.40.160.10">
    <property type="entry name" value="Porin"/>
    <property type="match status" value="1"/>
</dbReference>
<organism evidence="3 4">
    <name type="scientific">Reinekea marina</name>
    <dbReference type="NCBI Taxonomy" id="1310421"/>
    <lineage>
        <taxon>Bacteria</taxon>
        <taxon>Pseudomonadati</taxon>
        <taxon>Pseudomonadota</taxon>
        <taxon>Gammaproteobacteria</taxon>
        <taxon>Oceanospirillales</taxon>
        <taxon>Saccharospirillaceae</taxon>
        <taxon>Reinekea</taxon>
    </lineage>
</organism>
<gene>
    <name evidence="3" type="ORF">ACFOND_13610</name>
</gene>
<accession>A0ABV7WV35</accession>
<proteinExistence type="predicted"/>
<dbReference type="EMBL" id="JBHRYN010000015">
    <property type="protein sequence ID" value="MFC3702676.1"/>
    <property type="molecule type" value="Genomic_DNA"/>
</dbReference>
<protein>
    <submittedName>
        <fullName evidence="3">Porin</fullName>
    </submittedName>
</protein>
<name>A0ABV7WV35_9GAMM</name>
<dbReference type="RefSeq" id="WP_290280535.1">
    <property type="nucleotide sequence ID" value="NZ_JAUFQI010000001.1"/>
</dbReference>
<evidence type="ECO:0000259" key="2">
    <source>
        <dbReference type="Pfam" id="PF13609"/>
    </source>
</evidence>
<dbReference type="Pfam" id="PF13609">
    <property type="entry name" value="Porin_4"/>
    <property type="match status" value="1"/>
</dbReference>